<evidence type="ECO:0000313" key="4">
    <source>
        <dbReference type="EMBL" id="XBO76928.1"/>
    </source>
</evidence>
<dbReference type="Gene3D" id="3.30.360.10">
    <property type="entry name" value="Dihydrodipicolinate Reductase, domain 2"/>
    <property type="match status" value="1"/>
</dbReference>
<dbReference type="GO" id="GO:0000166">
    <property type="term" value="F:nucleotide binding"/>
    <property type="evidence" value="ECO:0007669"/>
    <property type="project" value="InterPro"/>
</dbReference>
<feature type="domain" description="Gfo/Idh/MocA-like oxidoreductase N-terminal" evidence="2">
    <location>
        <begin position="39"/>
        <end position="165"/>
    </location>
</feature>
<dbReference type="RefSeq" id="WP_348816023.1">
    <property type="nucleotide sequence ID" value="NZ_CP098828.1"/>
</dbReference>
<dbReference type="InterPro" id="IPR055170">
    <property type="entry name" value="GFO_IDH_MocA-like_dom"/>
</dbReference>
<dbReference type="PANTHER" id="PTHR43708:SF3">
    <property type="entry name" value="OXIDOREDUCTASE"/>
    <property type="match status" value="1"/>
</dbReference>
<dbReference type="EMBL" id="CP098828">
    <property type="protein sequence ID" value="XBO76928.1"/>
    <property type="molecule type" value="Genomic_DNA"/>
</dbReference>
<dbReference type="InterPro" id="IPR000683">
    <property type="entry name" value="Gfo/Idh/MocA-like_OxRdtase_N"/>
</dbReference>
<name>A0AAU7L0F4_9GAMM</name>
<dbReference type="InterPro" id="IPR051317">
    <property type="entry name" value="Gfo/Idh/MocA_oxidoreduct"/>
</dbReference>
<evidence type="ECO:0000259" key="3">
    <source>
        <dbReference type="Pfam" id="PF22725"/>
    </source>
</evidence>
<sequence length="417" mass="44726">MTQRPMSDACDTSAQSSLPMAGQASPQASGEAGAARPLRLAMIGGGVASFIGQVHRAAAQMDGRYQLVAAALSSNADRSLQQARQLGVARGYGDGDTLLREEAAREDGAEVVAILTPNDSHFALARLALELGFHVVCEKPLTNSLAQARALEALAKRGERCFCVAYGYTGYPMVRQARAMIEAGELGEIRQLQCDYVQGHLARMSDAEVAGEDWHMQAAIAGESLILGDIATHAFHMLEYVSGLSTREVSADVVAVVPERTAHDNANLMLRYTNGARGMMWITQAAAGAEHGLCFRVFGSKGGLEWHQENPDKLLFRRLDDAPQWLSKGAPGLHPASRRVSSVAFGHPEGYREAFASLYSDLFEVIDAARHGTRAADPLAYWYPDLRAGVRGVEFVATALASTNANGEWVAMPATSP</sequence>
<feature type="compositionally biased region" description="Polar residues" evidence="1">
    <location>
        <begin position="1"/>
        <end position="28"/>
    </location>
</feature>
<reference evidence="4" key="1">
    <citation type="submission" date="2022-06" db="EMBL/GenBank/DDBJ databases">
        <title>A novel DMS-producing enzyme.</title>
        <authorList>
            <person name="Zhang Y."/>
        </authorList>
    </citation>
    <scope>NUCLEOTIDE SEQUENCE</scope>
    <source>
        <strain evidence="4">H10-59</strain>
    </source>
</reference>
<proteinExistence type="predicted"/>
<feature type="domain" description="GFO/IDH/MocA-like oxidoreductase" evidence="3">
    <location>
        <begin position="174"/>
        <end position="305"/>
    </location>
</feature>
<dbReference type="Pfam" id="PF22725">
    <property type="entry name" value="GFO_IDH_MocA_C3"/>
    <property type="match status" value="1"/>
</dbReference>
<gene>
    <name evidence="4" type="ORF">NFG57_09285</name>
</gene>
<organism evidence="4">
    <name type="scientific">Halomonas sp. H10-59</name>
    <dbReference type="NCBI Taxonomy" id="2950874"/>
    <lineage>
        <taxon>Bacteria</taxon>
        <taxon>Pseudomonadati</taxon>
        <taxon>Pseudomonadota</taxon>
        <taxon>Gammaproteobacteria</taxon>
        <taxon>Oceanospirillales</taxon>
        <taxon>Halomonadaceae</taxon>
        <taxon>Halomonas</taxon>
    </lineage>
</organism>
<protein>
    <submittedName>
        <fullName evidence="4">Gfo/Idh/MocA family oxidoreductase</fullName>
    </submittedName>
</protein>
<accession>A0AAU7L0F4</accession>
<dbReference type="InterPro" id="IPR036291">
    <property type="entry name" value="NAD(P)-bd_dom_sf"/>
</dbReference>
<evidence type="ECO:0000259" key="2">
    <source>
        <dbReference type="Pfam" id="PF01408"/>
    </source>
</evidence>
<evidence type="ECO:0000256" key="1">
    <source>
        <dbReference type="SAM" id="MobiDB-lite"/>
    </source>
</evidence>
<dbReference type="Gene3D" id="3.40.50.720">
    <property type="entry name" value="NAD(P)-binding Rossmann-like Domain"/>
    <property type="match status" value="1"/>
</dbReference>
<dbReference type="PANTHER" id="PTHR43708">
    <property type="entry name" value="CONSERVED EXPRESSED OXIDOREDUCTASE (EUROFUNG)"/>
    <property type="match status" value="1"/>
</dbReference>
<dbReference type="SUPFAM" id="SSF51735">
    <property type="entry name" value="NAD(P)-binding Rossmann-fold domains"/>
    <property type="match status" value="1"/>
</dbReference>
<dbReference type="Pfam" id="PF01408">
    <property type="entry name" value="GFO_IDH_MocA"/>
    <property type="match status" value="1"/>
</dbReference>
<dbReference type="AlphaFoldDB" id="A0AAU7L0F4"/>
<feature type="region of interest" description="Disordered" evidence="1">
    <location>
        <begin position="1"/>
        <end position="31"/>
    </location>
</feature>
<dbReference type="SUPFAM" id="SSF55347">
    <property type="entry name" value="Glyceraldehyde-3-phosphate dehydrogenase-like, C-terminal domain"/>
    <property type="match status" value="1"/>
</dbReference>